<dbReference type="EMBL" id="LELK01000001">
    <property type="protein sequence ID" value="KMM38999.1"/>
    <property type="molecule type" value="Genomic_DNA"/>
</dbReference>
<feature type="transmembrane region" description="Helical" evidence="3">
    <location>
        <begin position="290"/>
        <end position="309"/>
    </location>
</feature>
<dbReference type="GO" id="GO:0005886">
    <property type="term" value="C:plasma membrane"/>
    <property type="evidence" value="ECO:0007669"/>
    <property type="project" value="UniProtKB-SubCell"/>
</dbReference>
<dbReference type="GO" id="GO:0009847">
    <property type="term" value="P:spore germination"/>
    <property type="evidence" value="ECO:0007669"/>
    <property type="project" value="UniProtKB-UniRule"/>
</dbReference>
<protein>
    <submittedName>
        <fullName evidence="4">Spore gernimation protein GerA</fullName>
    </submittedName>
</protein>
<accession>A0A0J6D3Z0</accession>
<comment type="similarity">
    <text evidence="1">Belongs to the GerABKA family.</text>
</comment>
<dbReference type="RefSeq" id="WP_048310169.1">
    <property type="nucleotide sequence ID" value="NZ_CP119526.1"/>
</dbReference>
<evidence type="ECO:0000256" key="3">
    <source>
        <dbReference type="SAM" id="Phobius"/>
    </source>
</evidence>
<evidence type="ECO:0000256" key="1">
    <source>
        <dbReference type="ARBA" id="ARBA00005278"/>
    </source>
</evidence>
<sequence length="492" mass="55131">MIRRKPKKLIKKLKELNDQQHSEPSLELSLYEQVVNELEGCSDREDIHFPELQVNLIYFNHLVDKDRFQSEILDPFYHVTKEELSSLLKRSFYKPVADLKEVIDGILDGETAIFDKERVFLANVAGGEKRNIQPSETETAITGPHEGFIESGETNLSMIRRRVRTSRLKVNKLPVGEVTKTNAFLLYVKGIANDELVTELTHRIEKIEIDAVYDAHMLSQLIEDQPHSLFPQFITRERPDSIAAGLVEGKIIIILEGSPAIIIAPSSFFDFFETGDDYYQRWLTGTATRLLRFGAFIITIAFTALYVSVTTFHYEMIPESLLTTLAVSRSKVPFNPIYEAFLMEMTIEFLREAGARLPTKVGQTIGIVGGIVIGQAAVQAGITSNVLIIVVAISAIASFVVPSYVMSASIRLGRFGLILLAGLLGNLGIMIGITILVIHLSSLTSVGAPYMSPLSPFFPKDWKDFLLRAPYKMMKTRPTMARSSNKSKQRND</sequence>
<name>A0A0J6D3Z0_9BACL</name>
<reference evidence="4" key="1">
    <citation type="submission" date="2015-06" db="EMBL/GenBank/DDBJ databases">
        <authorList>
            <person name="Liu B."/>
            <person name="Wang J."/>
            <person name="Zhu Y."/>
            <person name="Liu G."/>
            <person name="Chen Q."/>
            <person name="Zheng C."/>
            <person name="Che J."/>
            <person name="Ge C."/>
            <person name="Shi H."/>
            <person name="Pan Z."/>
            <person name="Liu X."/>
        </authorList>
    </citation>
    <scope>NUCLEOTIDE SEQUENCE [LARGE SCALE GENOMIC DNA]</scope>
    <source>
        <strain evidence="4">DSM 16346</strain>
    </source>
</reference>
<evidence type="ECO:0000256" key="2">
    <source>
        <dbReference type="ARBA" id="ARBA00023136"/>
    </source>
</evidence>
<dbReference type="InterPro" id="IPR050768">
    <property type="entry name" value="UPF0353/GerABKA_families"/>
</dbReference>
<dbReference type="InterPro" id="IPR004995">
    <property type="entry name" value="Spore_Ger"/>
</dbReference>
<keyword evidence="3" id="KW-1133">Transmembrane helix</keyword>
<dbReference type="PIRSF" id="PIRSF005690">
    <property type="entry name" value="GerBA"/>
    <property type="match status" value="1"/>
</dbReference>
<proteinExistence type="inferred from homology"/>
<organism evidence="4 5">
    <name type="scientific">Guptibacillus hwajinpoensis</name>
    <dbReference type="NCBI Taxonomy" id="208199"/>
    <lineage>
        <taxon>Bacteria</taxon>
        <taxon>Bacillati</taxon>
        <taxon>Bacillota</taxon>
        <taxon>Bacilli</taxon>
        <taxon>Bacillales</taxon>
        <taxon>Guptibacillaceae</taxon>
        <taxon>Guptibacillus</taxon>
    </lineage>
</organism>
<dbReference type="OrthoDB" id="9772630at2"/>
<dbReference type="PANTHER" id="PTHR22550:SF5">
    <property type="entry name" value="LEUCINE ZIPPER PROTEIN 4"/>
    <property type="match status" value="1"/>
</dbReference>
<evidence type="ECO:0000313" key="4">
    <source>
        <dbReference type="EMBL" id="KMM38999.1"/>
    </source>
</evidence>
<dbReference type="STRING" id="157733.AB986_07095"/>
<keyword evidence="5" id="KW-1185">Reference proteome</keyword>
<feature type="transmembrane region" description="Helical" evidence="3">
    <location>
        <begin position="417"/>
        <end position="441"/>
    </location>
</feature>
<comment type="caution">
    <text evidence="4">The sequence shown here is derived from an EMBL/GenBank/DDBJ whole genome shotgun (WGS) entry which is preliminary data.</text>
</comment>
<dbReference type="Proteomes" id="UP000035996">
    <property type="component" value="Unassembled WGS sequence"/>
</dbReference>
<dbReference type="AlphaFoldDB" id="A0A0J6D3Z0"/>
<feature type="transmembrane region" description="Helical" evidence="3">
    <location>
        <begin position="386"/>
        <end position="405"/>
    </location>
</feature>
<dbReference type="PATRIC" id="fig|157733.3.peg.3681"/>
<dbReference type="PANTHER" id="PTHR22550">
    <property type="entry name" value="SPORE GERMINATION PROTEIN"/>
    <property type="match status" value="1"/>
</dbReference>
<keyword evidence="3" id="KW-0812">Transmembrane</keyword>
<gene>
    <name evidence="4" type="ORF">AB986_07095</name>
</gene>
<dbReference type="Pfam" id="PF03323">
    <property type="entry name" value="GerA"/>
    <property type="match status" value="1"/>
</dbReference>
<keyword evidence="2 3" id="KW-0472">Membrane</keyword>
<evidence type="ECO:0000313" key="5">
    <source>
        <dbReference type="Proteomes" id="UP000035996"/>
    </source>
</evidence>